<protein>
    <submittedName>
        <fullName evidence="2">ATPases</fullName>
    </submittedName>
</protein>
<dbReference type="PANTHER" id="PTHR13696:SF99">
    <property type="entry name" value="COBYRINIC ACID AC-DIAMIDE SYNTHASE"/>
    <property type="match status" value="1"/>
</dbReference>
<dbReference type="OrthoDB" id="9799330at2"/>
<keyword evidence="3" id="KW-1185">Reference proteome</keyword>
<dbReference type="Gene3D" id="3.40.50.300">
    <property type="entry name" value="P-loop containing nucleotide triphosphate hydrolases"/>
    <property type="match status" value="1"/>
</dbReference>
<dbReference type="PANTHER" id="PTHR13696">
    <property type="entry name" value="P-LOOP CONTAINING NUCLEOSIDE TRIPHOSPHATE HYDROLASE"/>
    <property type="match status" value="1"/>
</dbReference>
<dbReference type="InterPro" id="IPR050678">
    <property type="entry name" value="DNA_Partitioning_ATPase"/>
</dbReference>
<dbReference type="Proteomes" id="UP000218765">
    <property type="component" value="Chromosome"/>
</dbReference>
<dbReference type="InterPro" id="IPR025669">
    <property type="entry name" value="AAA_dom"/>
</dbReference>
<organism evidence="2 3">
    <name type="scientific">Thiohalobacter thiocyanaticus</name>
    <dbReference type="NCBI Taxonomy" id="585455"/>
    <lineage>
        <taxon>Bacteria</taxon>
        <taxon>Pseudomonadati</taxon>
        <taxon>Pseudomonadota</taxon>
        <taxon>Gammaproteobacteria</taxon>
        <taxon>Thiohalobacterales</taxon>
        <taxon>Thiohalobacteraceae</taxon>
        <taxon>Thiohalobacter</taxon>
    </lineage>
</organism>
<dbReference type="SUPFAM" id="SSF52540">
    <property type="entry name" value="P-loop containing nucleoside triphosphate hydrolases"/>
    <property type="match status" value="1"/>
</dbReference>
<evidence type="ECO:0000313" key="2">
    <source>
        <dbReference type="EMBL" id="BAZ93029.1"/>
    </source>
</evidence>
<evidence type="ECO:0000259" key="1">
    <source>
        <dbReference type="Pfam" id="PF13614"/>
    </source>
</evidence>
<dbReference type="KEGG" id="ttc:FOKN1_0627"/>
<dbReference type="CDD" id="cd02042">
    <property type="entry name" value="ParAB_family"/>
    <property type="match status" value="1"/>
</dbReference>
<dbReference type="Pfam" id="PF13614">
    <property type="entry name" value="AAA_31"/>
    <property type="match status" value="1"/>
</dbReference>
<dbReference type="AlphaFoldDB" id="A0A1Z4VN37"/>
<feature type="domain" description="AAA" evidence="1">
    <location>
        <begin position="8"/>
        <end position="193"/>
    </location>
</feature>
<proteinExistence type="predicted"/>
<dbReference type="RefSeq" id="WP_157745275.1">
    <property type="nucleotide sequence ID" value="NZ_AP018052.1"/>
</dbReference>
<dbReference type="InterPro" id="IPR027417">
    <property type="entry name" value="P-loop_NTPase"/>
</dbReference>
<accession>A0A1Z4VN37</accession>
<name>A0A1Z4VN37_9GAMM</name>
<gene>
    <name evidence="2" type="ORF">FOKN1_0627</name>
</gene>
<dbReference type="EMBL" id="AP018052">
    <property type="protein sequence ID" value="BAZ93029.1"/>
    <property type="molecule type" value="Genomic_DNA"/>
</dbReference>
<evidence type="ECO:0000313" key="3">
    <source>
        <dbReference type="Proteomes" id="UP000218765"/>
    </source>
</evidence>
<reference evidence="2 3" key="1">
    <citation type="submission" date="2017-05" db="EMBL/GenBank/DDBJ databases">
        <title>Thiocyanate degradation by Thiohalobacter thiocyanaticus FOKN1.</title>
        <authorList>
            <person name="Oshiki M."/>
            <person name="Fukushima T."/>
            <person name="Kawano S."/>
            <person name="Nakagawa J."/>
        </authorList>
    </citation>
    <scope>NUCLEOTIDE SEQUENCE [LARGE SCALE GENOMIC DNA]</scope>
    <source>
        <strain evidence="2 3">FOKN1</strain>
    </source>
</reference>
<sequence length="333" mass="36563">MQERHSAKRLAIYNHKGGVGKTTLTVNIAFALASRGKRVLLVDTDPQCNLTSYLVSDEVVDDLLDHSDGQEGATVWSAVKPIAEAEGDIKQIKAIERPGDIFLLPGDIRLSEFESELTSFWSDCTLRKAKGFRGTTAISRLVNDAAEAVGADYVFYDSGPNIGPLNRVILLDCEYFIIPAACDLFSLRALKTLGASLFGWITDWSRIANLAPEDTYLLPGRPKLLGYIPQGFRTYGGRPSREHAYFMSRLEKDVQSEVVAVLRQIDKSLAPGSMADRKLGEVKDYGVLISGSQRDGAAVFDGQGGTDEQRSQARNAFGKIANKIMARIKEIEK</sequence>